<sequence length="475" mass="54060">ADLAFHYEKADIDDKTIEYLTKAGAQAKKNYQNQQALDFYDRLLEKTADNLISIETLIEKSEVSTTMGKLNAGLEQISSAHILSGKIDDKVLMAKCLHQLGWIYFYQSEYKLAADCFNQQLALFQELDHKEGLMQAWHDLGVLHGQKGKIDYAQTCFETELELCEQYFAPNKKGPAIHGLAGVHFFKANYEISLDFLHEELEICNQTHDKVTAAGALDNMGILYKQMGNYEKAISLFNESLTLLRSIGKLPGLAYAHANLAGIFKEIGDYSTALSKYQVSLNLGEEIGDKFLKAVVESKMGDIHSILNEYRQAEECLLRAIEINENIGNEDGLCHNYYYLADLRFRQNRLNEAAEFCRKSSEISVKGREAYVKFLNKVLAAKIDFFLGDVQASERLIEMLEYSEDDDRTAALHYELYQMGRLKNIGLDIEEHRQKSLSIYQELSKEVPLIEYKQKIEELLDGQLGGHDKKSNHLL</sequence>
<evidence type="ECO:0000256" key="1">
    <source>
        <dbReference type="PROSITE-ProRule" id="PRU00339"/>
    </source>
</evidence>
<organism evidence="3 4">
    <name type="scientific">candidate division CSSED10-310 bacterium</name>
    <dbReference type="NCBI Taxonomy" id="2855610"/>
    <lineage>
        <taxon>Bacteria</taxon>
        <taxon>Bacteria division CSSED10-310</taxon>
    </lineage>
</organism>
<name>A0ABV6Z295_UNCC1</name>
<dbReference type="PANTHER" id="PTHR10098">
    <property type="entry name" value="RAPSYN-RELATED"/>
    <property type="match status" value="1"/>
</dbReference>
<evidence type="ECO:0000313" key="4">
    <source>
        <dbReference type="Proteomes" id="UP001594351"/>
    </source>
</evidence>
<evidence type="ECO:0000313" key="3">
    <source>
        <dbReference type="EMBL" id="MFC1852543.1"/>
    </source>
</evidence>
<keyword evidence="4" id="KW-1185">Reference proteome</keyword>
<feature type="repeat" description="TPR" evidence="1">
    <location>
        <begin position="214"/>
        <end position="247"/>
    </location>
</feature>
<keyword evidence="1" id="KW-0802">TPR repeat</keyword>
<dbReference type="SUPFAM" id="SSF48452">
    <property type="entry name" value="TPR-like"/>
    <property type="match status" value="2"/>
</dbReference>
<dbReference type="PROSITE" id="PS50293">
    <property type="entry name" value="TPR_REGION"/>
    <property type="match status" value="1"/>
</dbReference>
<reference evidence="3 4" key="1">
    <citation type="submission" date="2024-09" db="EMBL/GenBank/DDBJ databases">
        <title>Laminarin stimulates single cell rates of sulfate reduction while oxygen inhibits transcriptomic activity in coastal marine sediment.</title>
        <authorList>
            <person name="Lindsay M."/>
            <person name="Orcutt B."/>
            <person name="Emerson D."/>
            <person name="Stepanauskas R."/>
            <person name="D'Angelo T."/>
        </authorList>
    </citation>
    <scope>NUCLEOTIDE SEQUENCE [LARGE SCALE GENOMIC DNA]</scope>
    <source>
        <strain evidence="3">SAG AM-311-K15</strain>
    </source>
</reference>
<dbReference type="InterPro" id="IPR019734">
    <property type="entry name" value="TPR_rpt"/>
</dbReference>
<dbReference type="PROSITE" id="PS50005">
    <property type="entry name" value="TPR"/>
    <property type="match status" value="1"/>
</dbReference>
<protein>
    <submittedName>
        <fullName evidence="3">Tetratricopeptide repeat protein</fullName>
    </submittedName>
</protein>
<gene>
    <name evidence="3" type="ORF">ACFL27_20290</name>
</gene>
<dbReference type="Pfam" id="PF17874">
    <property type="entry name" value="TPR_MalT"/>
    <property type="match status" value="1"/>
</dbReference>
<dbReference type="Proteomes" id="UP001594351">
    <property type="component" value="Unassembled WGS sequence"/>
</dbReference>
<proteinExistence type="predicted"/>
<comment type="caution">
    <text evidence="3">The sequence shown here is derived from an EMBL/GenBank/DDBJ whole genome shotgun (WGS) entry which is preliminary data.</text>
</comment>
<evidence type="ECO:0000259" key="2">
    <source>
        <dbReference type="Pfam" id="PF17874"/>
    </source>
</evidence>
<dbReference type="InterPro" id="IPR041617">
    <property type="entry name" value="TPR_MalT"/>
</dbReference>
<feature type="domain" description="MalT-like TPR region" evidence="2">
    <location>
        <begin position="215"/>
        <end position="419"/>
    </location>
</feature>
<dbReference type="SMART" id="SM00028">
    <property type="entry name" value="TPR"/>
    <property type="match status" value="7"/>
</dbReference>
<dbReference type="EMBL" id="JBHPBY010000329">
    <property type="protein sequence ID" value="MFC1852543.1"/>
    <property type="molecule type" value="Genomic_DNA"/>
</dbReference>
<dbReference type="Gene3D" id="1.25.40.10">
    <property type="entry name" value="Tetratricopeptide repeat domain"/>
    <property type="match status" value="1"/>
</dbReference>
<dbReference type="InterPro" id="IPR011990">
    <property type="entry name" value="TPR-like_helical_dom_sf"/>
</dbReference>
<accession>A0ABV6Z295</accession>
<feature type="non-terminal residue" evidence="3">
    <location>
        <position position="1"/>
    </location>
</feature>